<feature type="chain" id="PRO_5019284789" evidence="5">
    <location>
        <begin position="27"/>
        <end position="330"/>
    </location>
</feature>
<evidence type="ECO:0000256" key="5">
    <source>
        <dbReference type="SAM" id="SignalP"/>
    </source>
</evidence>
<evidence type="ECO:0000256" key="2">
    <source>
        <dbReference type="ARBA" id="ARBA00006671"/>
    </source>
</evidence>
<name>A0A447P0E1_SALET</name>
<evidence type="ECO:0000313" key="8">
    <source>
        <dbReference type="Proteomes" id="UP000276345"/>
    </source>
</evidence>
<evidence type="ECO:0000259" key="6">
    <source>
        <dbReference type="Pfam" id="PF00419"/>
    </source>
</evidence>
<dbReference type="Gene3D" id="2.60.40.1090">
    <property type="entry name" value="Fimbrial-type adhesion domain"/>
    <property type="match status" value="1"/>
</dbReference>
<keyword evidence="3 5" id="KW-0732">Signal</keyword>
<dbReference type="Proteomes" id="UP000276345">
    <property type="component" value="Chromosome"/>
</dbReference>
<dbReference type="InterPro" id="IPR036937">
    <property type="entry name" value="Adhesion_dom_fimbrial_sf"/>
</dbReference>
<dbReference type="InterPro" id="IPR008966">
    <property type="entry name" value="Adhesion_dom_sf"/>
</dbReference>
<organism evidence="7 8">
    <name type="scientific">Salmonella enterica subsp. enterica serovar Sanjuan</name>
    <dbReference type="NCBI Taxonomy" id="1160765"/>
    <lineage>
        <taxon>Bacteria</taxon>
        <taxon>Pseudomonadati</taxon>
        <taxon>Pseudomonadota</taxon>
        <taxon>Gammaproteobacteria</taxon>
        <taxon>Enterobacterales</taxon>
        <taxon>Enterobacteriaceae</taxon>
        <taxon>Salmonella</taxon>
    </lineage>
</organism>
<dbReference type="GO" id="GO:0009289">
    <property type="term" value="C:pilus"/>
    <property type="evidence" value="ECO:0007669"/>
    <property type="project" value="UniProtKB-SubCell"/>
</dbReference>
<keyword evidence="4" id="KW-0281">Fimbrium</keyword>
<dbReference type="PANTHER" id="PTHR33420">
    <property type="entry name" value="FIMBRIAL SUBUNIT ELFA-RELATED"/>
    <property type="match status" value="1"/>
</dbReference>
<dbReference type="Pfam" id="PF00419">
    <property type="entry name" value="Fimbrial"/>
    <property type="match status" value="1"/>
</dbReference>
<dbReference type="PANTHER" id="PTHR33420:SF3">
    <property type="entry name" value="FIMBRIAL SUBUNIT ELFA"/>
    <property type="match status" value="1"/>
</dbReference>
<evidence type="ECO:0000256" key="1">
    <source>
        <dbReference type="ARBA" id="ARBA00004561"/>
    </source>
</evidence>
<feature type="domain" description="Fimbrial-type adhesion" evidence="6">
    <location>
        <begin position="187"/>
        <end position="329"/>
    </location>
</feature>
<dbReference type="Gene3D" id="2.60.40.3310">
    <property type="match status" value="1"/>
</dbReference>
<feature type="signal peptide" evidence="5">
    <location>
        <begin position="1"/>
        <end position="26"/>
    </location>
</feature>
<accession>A0A447P0E1</accession>
<dbReference type="InterPro" id="IPR050263">
    <property type="entry name" value="Bact_Fimbrial_Adh_Pro"/>
</dbReference>
<reference evidence="7 8" key="1">
    <citation type="submission" date="2018-12" db="EMBL/GenBank/DDBJ databases">
        <authorList>
            <consortium name="Pathogen Informatics"/>
        </authorList>
    </citation>
    <scope>NUCLEOTIDE SEQUENCE [LARGE SCALE GENOMIC DNA]</scope>
    <source>
        <strain evidence="7 8">NCTC7406</strain>
    </source>
</reference>
<proteinExistence type="inferred from homology"/>
<evidence type="ECO:0000313" key="7">
    <source>
        <dbReference type="EMBL" id="VEA08978.1"/>
    </source>
</evidence>
<evidence type="ECO:0000256" key="3">
    <source>
        <dbReference type="ARBA" id="ARBA00022729"/>
    </source>
</evidence>
<dbReference type="EMBL" id="LR134142">
    <property type="protein sequence ID" value="VEA08978.1"/>
    <property type="molecule type" value="Genomic_DNA"/>
</dbReference>
<comment type="subcellular location">
    <subcellularLocation>
        <location evidence="1">Fimbrium</location>
    </subcellularLocation>
</comment>
<dbReference type="InterPro" id="IPR000259">
    <property type="entry name" value="Adhesion_dom_fimbrial"/>
</dbReference>
<dbReference type="GO" id="GO:0043709">
    <property type="term" value="P:cell adhesion involved in single-species biofilm formation"/>
    <property type="evidence" value="ECO:0007669"/>
    <property type="project" value="TreeGrafter"/>
</dbReference>
<dbReference type="AlphaFoldDB" id="A0A447P0E1"/>
<evidence type="ECO:0000256" key="4">
    <source>
        <dbReference type="ARBA" id="ARBA00023263"/>
    </source>
</evidence>
<dbReference type="SUPFAM" id="SSF49401">
    <property type="entry name" value="Bacterial adhesins"/>
    <property type="match status" value="1"/>
</dbReference>
<comment type="similarity">
    <text evidence="2">Belongs to the fimbrial protein family.</text>
</comment>
<protein>
    <submittedName>
        <fullName evidence="7">Fimbrial adhesin</fullName>
    </submittedName>
</protein>
<gene>
    <name evidence="7" type="primary">sfaA_2</name>
    <name evidence="7" type="ORF">NCTC7406_04202</name>
</gene>
<sequence length="330" mass="34896">MQPRVIRGCYGALCGGLLLCCQMANASCSILGSGNPTTSTFSIPALIVDGDAQPGEIFYSTEETGEAITVSCNGDGEILTGFTVLTDSDARTDNPLEKVYQTNVPGVGIRLGWAKEGGVITDASWVTPIHVGVSRTQNATYPLHSHAQVQFIVTGPISNGSLDTAQLNADWLYAGTTVAKVRFSSASVNVRANTCNLMDDNILAPLETITSSELANGVSRVVSNSSFSIQIENCSAGTQVDYQFTSSGSTSVTNGNILHIEKGDNAAEGVGIQILDTNNNVLQFDTDYTAVTQTIQNQLVTIPLKARYVKTGTIKAGKVDAVATFSVYYR</sequence>